<dbReference type="Proteomes" id="UP000295733">
    <property type="component" value="Unassembled WGS sequence"/>
</dbReference>
<proteinExistence type="predicted"/>
<dbReference type="AlphaFoldDB" id="A0A4R2NZL1"/>
<keyword evidence="1" id="KW-0732">Signal</keyword>
<accession>A0A4R2NZL1</accession>
<keyword evidence="3" id="KW-1185">Reference proteome</keyword>
<dbReference type="RefSeq" id="WP_242468952.1">
    <property type="nucleotide sequence ID" value="NZ_NRRP01000001.1"/>
</dbReference>
<evidence type="ECO:0000256" key="1">
    <source>
        <dbReference type="SAM" id="SignalP"/>
    </source>
</evidence>
<sequence>MVAPVLHGILGVGAFCLAALTAPASHAQTVTEVRFAPGSFGTMISGSITGQRYADYVLRARGGQQMFAALDATVTDGYGTVYFNILSPGSQGYAIYNGAMSGNRALVTLPQDGPYTIRVYLMGNDRDTGKTVAYNLDLSIQ</sequence>
<comment type="caution">
    <text evidence="2">The sequence shown here is derived from an EMBL/GenBank/DDBJ whole genome shotgun (WGS) entry which is preliminary data.</text>
</comment>
<organism evidence="2 3">
    <name type="scientific">Rhodovulum adriaticum</name>
    <name type="common">Rhodopseudomonas adriatica</name>
    <dbReference type="NCBI Taxonomy" id="35804"/>
    <lineage>
        <taxon>Bacteria</taxon>
        <taxon>Pseudomonadati</taxon>
        <taxon>Pseudomonadota</taxon>
        <taxon>Alphaproteobacteria</taxon>
        <taxon>Rhodobacterales</taxon>
        <taxon>Paracoccaceae</taxon>
        <taxon>Rhodovulum</taxon>
    </lineage>
</organism>
<dbReference type="EMBL" id="SLXL01000001">
    <property type="protein sequence ID" value="TCP27198.1"/>
    <property type="molecule type" value="Genomic_DNA"/>
</dbReference>
<gene>
    <name evidence="2" type="ORF">EV656_101101</name>
</gene>
<evidence type="ECO:0000313" key="2">
    <source>
        <dbReference type="EMBL" id="TCP27198.1"/>
    </source>
</evidence>
<protein>
    <recommendedName>
        <fullName evidence="4">Inhibitor of g-type lysozyme</fullName>
    </recommendedName>
</protein>
<feature type="chain" id="PRO_5020945394" description="Inhibitor of g-type lysozyme" evidence="1">
    <location>
        <begin position="28"/>
        <end position="141"/>
    </location>
</feature>
<name>A0A4R2NZL1_RHOAD</name>
<evidence type="ECO:0000313" key="3">
    <source>
        <dbReference type="Proteomes" id="UP000295733"/>
    </source>
</evidence>
<dbReference type="Gene3D" id="2.60.120.380">
    <property type="match status" value="1"/>
</dbReference>
<feature type="signal peptide" evidence="1">
    <location>
        <begin position="1"/>
        <end position="27"/>
    </location>
</feature>
<evidence type="ECO:0008006" key="4">
    <source>
        <dbReference type="Google" id="ProtNLM"/>
    </source>
</evidence>
<reference evidence="2 3" key="1">
    <citation type="submission" date="2019-03" db="EMBL/GenBank/DDBJ databases">
        <title>Genomic Encyclopedia of Type Strains, Phase IV (KMG-IV): sequencing the most valuable type-strain genomes for metagenomic binning, comparative biology and taxonomic classification.</title>
        <authorList>
            <person name="Goeker M."/>
        </authorList>
    </citation>
    <scope>NUCLEOTIDE SEQUENCE [LARGE SCALE GENOMIC DNA]</scope>
    <source>
        <strain evidence="2 3">DSM 2781</strain>
    </source>
</reference>